<dbReference type="AlphaFoldDB" id="A0A5M3ZFF7"/>
<dbReference type="InterPro" id="IPR013766">
    <property type="entry name" value="Thioredoxin_domain"/>
</dbReference>
<keyword evidence="4" id="KW-1185">Reference proteome</keyword>
<protein>
    <submittedName>
        <fullName evidence="3">Putative thioredoxin</fullName>
    </submittedName>
</protein>
<evidence type="ECO:0000256" key="1">
    <source>
        <dbReference type="ARBA" id="ARBA00008987"/>
    </source>
</evidence>
<dbReference type="PROSITE" id="PS51352">
    <property type="entry name" value="THIOREDOXIN_2"/>
    <property type="match status" value="1"/>
</dbReference>
<dbReference type="SUPFAM" id="SSF52833">
    <property type="entry name" value="Thioredoxin-like"/>
    <property type="match status" value="1"/>
</dbReference>
<reference evidence="3 4" key="1">
    <citation type="submission" date="2020-01" db="EMBL/GenBank/DDBJ databases">
        <title>Aspergillus terreus IFO 6365 whole genome shotgun sequence.</title>
        <authorList>
            <person name="Kanamasa S."/>
            <person name="Takahashi H."/>
        </authorList>
    </citation>
    <scope>NUCLEOTIDE SEQUENCE [LARGE SCALE GENOMIC DNA]</scope>
    <source>
        <strain evidence="3 4">IFO 6365</strain>
    </source>
</reference>
<gene>
    <name evidence="3" type="ORF">ATEIFO6365_0012038200</name>
</gene>
<proteinExistence type="inferred from homology"/>
<evidence type="ECO:0000313" key="4">
    <source>
        <dbReference type="Proteomes" id="UP000452235"/>
    </source>
</evidence>
<accession>A0A5M3ZFF7</accession>
<organism evidence="3 4">
    <name type="scientific">Aspergillus terreus</name>
    <dbReference type="NCBI Taxonomy" id="33178"/>
    <lineage>
        <taxon>Eukaryota</taxon>
        <taxon>Fungi</taxon>
        <taxon>Dikarya</taxon>
        <taxon>Ascomycota</taxon>
        <taxon>Pezizomycotina</taxon>
        <taxon>Eurotiomycetes</taxon>
        <taxon>Eurotiomycetidae</taxon>
        <taxon>Eurotiales</taxon>
        <taxon>Aspergillaceae</taxon>
        <taxon>Aspergillus</taxon>
        <taxon>Aspergillus subgen. Circumdati</taxon>
    </lineage>
</organism>
<keyword evidence="2" id="KW-1015">Disulfide bond</keyword>
<dbReference type="Gene3D" id="3.40.30.10">
    <property type="entry name" value="Glutaredoxin"/>
    <property type="match status" value="1"/>
</dbReference>
<comment type="similarity">
    <text evidence="1">Belongs to the thioredoxin family.</text>
</comment>
<dbReference type="EMBL" id="BLJY01000012">
    <property type="protein sequence ID" value="GFF20626.1"/>
    <property type="molecule type" value="Genomic_DNA"/>
</dbReference>
<dbReference type="Proteomes" id="UP000452235">
    <property type="component" value="Unassembled WGS sequence"/>
</dbReference>
<dbReference type="CDD" id="cd02947">
    <property type="entry name" value="TRX_family"/>
    <property type="match status" value="1"/>
</dbReference>
<evidence type="ECO:0000256" key="2">
    <source>
        <dbReference type="ARBA" id="ARBA00023157"/>
    </source>
</evidence>
<evidence type="ECO:0000313" key="3">
    <source>
        <dbReference type="EMBL" id="GFF20626.1"/>
    </source>
</evidence>
<dbReference type="InterPro" id="IPR036249">
    <property type="entry name" value="Thioredoxin-like_sf"/>
</dbReference>
<name>A0A5M3ZFF7_ASPTE</name>
<dbReference type="Pfam" id="PF00085">
    <property type="entry name" value="Thioredoxin"/>
    <property type="match status" value="1"/>
</dbReference>
<comment type="caution">
    <text evidence="3">The sequence shown here is derived from an EMBL/GenBank/DDBJ whole genome shotgun (WGS) entry which is preliminary data.</text>
</comment>
<sequence length="106" mass="11724">MPVHEVNTFKEFQEIINKDTPSVFDFCTDGCSSCKATSPQFEHLAEDTKGPEFYKLNVEKVPDAAHEAGITAMPTFITFKNGAKMDELIGAEPHRLQAFVEGAAKM</sequence>
<dbReference type="OrthoDB" id="10263751at2759"/>
<dbReference type="VEuPathDB" id="FungiDB:ATEG_08408"/>
<dbReference type="PANTHER" id="PTHR46115">
    <property type="entry name" value="THIOREDOXIN-LIKE PROTEIN 1"/>
    <property type="match status" value="1"/>
</dbReference>